<evidence type="ECO:0000313" key="2">
    <source>
        <dbReference type="Proteomes" id="UP000832072"/>
    </source>
</evidence>
<reference evidence="1 2" key="1">
    <citation type="submission" date="2022-02" db="EMBL/GenBank/DDBJ databases">
        <authorList>
            <person name="Tian F."/>
            <person name="Li J."/>
            <person name="Li F."/>
            <person name="Tong Y."/>
        </authorList>
    </citation>
    <scope>NUCLEOTIDE SEQUENCE [LARGE SCALE GENOMIC DNA]</scope>
</reference>
<dbReference type="Pfam" id="PF06919">
    <property type="entry name" value="Phage_T4_Gp30_7"/>
    <property type="match status" value="1"/>
</dbReference>
<gene>
    <name evidence="1" type="ORF">EHEKIMEA_00285</name>
</gene>
<protein>
    <submittedName>
        <fullName evidence="1">Uncharacterized protein</fullName>
    </submittedName>
</protein>
<accession>A0AAE9K5D1</accession>
<organism evidence="1 2">
    <name type="scientific">Cronobacter phage LPCS28</name>
    <dbReference type="NCBI Taxonomy" id="2924885"/>
    <lineage>
        <taxon>Viruses</taxon>
        <taxon>Duplodnaviria</taxon>
        <taxon>Heunggongvirae</taxon>
        <taxon>Uroviricota</taxon>
        <taxon>Caudoviricetes</taxon>
        <taxon>Pantevenvirales</taxon>
        <taxon>Straboviridae</taxon>
        <taxon>Nanhuvirus</taxon>
        <taxon>Nanhuvirus LPCS28</taxon>
    </lineage>
</organism>
<dbReference type="EMBL" id="OM638103">
    <property type="protein sequence ID" value="UNY47167.1"/>
    <property type="molecule type" value="Genomic_DNA"/>
</dbReference>
<keyword evidence="2" id="KW-1185">Reference proteome</keyword>
<dbReference type="InterPro" id="IPR009690">
    <property type="entry name" value="Phage_T4_Gp30_7"/>
</dbReference>
<proteinExistence type="predicted"/>
<dbReference type="Proteomes" id="UP000832072">
    <property type="component" value="Segment"/>
</dbReference>
<sequence>MLNFTKKYINNPNSFAGSNNIITVYEHKNGETVVFDFPDMMSDNMNYIGVFFESGRCVSVEVKDFEVKVGTNDDFRKRDFSNHSGMKSNPHLLVKIYLRHILSRYLTENEREALYDAVKSSITF</sequence>
<name>A0AAE9K5D1_9CAUD</name>
<evidence type="ECO:0000313" key="1">
    <source>
        <dbReference type="EMBL" id="UNY47167.1"/>
    </source>
</evidence>